<dbReference type="SUPFAM" id="SSF48726">
    <property type="entry name" value="Immunoglobulin"/>
    <property type="match status" value="1"/>
</dbReference>
<proteinExistence type="predicted"/>
<dbReference type="EMBL" id="BTSX01000002">
    <property type="protein sequence ID" value="GMS85587.1"/>
    <property type="molecule type" value="Genomic_DNA"/>
</dbReference>
<dbReference type="InterPro" id="IPR036179">
    <property type="entry name" value="Ig-like_dom_sf"/>
</dbReference>
<gene>
    <name evidence="1" type="ORF">PENTCL1PPCAC_7762</name>
</gene>
<evidence type="ECO:0000313" key="2">
    <source>
        <dbReference type="Proteomes" id="UP001432027"/>
    </source>
</evidence>
<organism evidence="1 2">
    <name type="scientific">Pristionchus entomophagus</name>
    <dbReference type="NCBI Taxonomy" id="358040"/>
    <lineage>
        <taxon>Eukaryota</taxon>
        <taxon>Metazoa</taxon>
        <taxon>Ecdysozoa</taxon>
        <taxon>Nematoda</taxon>
        <taxon>Chromadorea</taxon>
        <taxon>Rhabditida</taxon>
        <taxon>Rhabditina</taxon>
        <taxon>Diplogasteromorpha</taxon>
        <taxon>Diplogasteroidea</taxon>
        <taxon>Neodiplogasteridae</taxon>
        <taxon>Pristionchus</taxon>
    </lineage>
</organism>
<dbReference type="Proteomes" id="UP001432027">
    <property type="component" value="Unassembled WGS sequence"/>
</dbReference>
<dbReference type="AlphaFoldDB" id="A0AAV5SQD7"/>
<reference evidence="1" key="1">
    <citation type="submission" date="2023-10" db="EMBL/GenBank/DDBJ databases">
        <title>Genome assembly of Pristionchus species.</title>
        <authorList>
            <person name="Yoshida K."/>
            <person name="Sommer R.J."/>
        </authorList>
    </citation>
    <scope>NUCLEOTIDE SEQUENCE</scope>
    <source>
        <strain evidence="1">RS0144</strain>
    </source>
</reference>
<keyword evidence="2" id="KW-1185">Reference proteome</keyword>
<accession>A0AAV5SQD7</accession>
<feature type="non-terminal residue" evidence="1">
    <location>
        <position position="1"/>
    </location>
</feature>
<sequence>RFADGRTEFIEFPINIWREKVTDKKNTRVKVDLAKDGTLRIPKVTSADSAQYSTYYIGEFGLVTYKYFNVKISN</sequence>
<name>A0AAV5SQD7_9BILA</name>
<comment type="caution">
    <text evidence="1">The sequence shown here is derived from an EMBL/GenBank/DDBJ whole genome shotgun (WGS) entry which is preliminary data.</text>
</comment>
<protein>
    <submittedName>
        <fullName evidence="1">Uncharacterized protein</fullName>
    </submittedName>
</protein>
<evidence type="ECO:0000313" key="1">
    <source>
        <dbReference type="EMBL" id="GMS85587.1"/>
    </source>
</evidence>